<sequence>MNGQSKYERKRLQAAFRKGVKEGRRLEREARQLADMAARLSAPGEKIAAPRDWDAFEPPATATPRSGDHA</sequence>
<dbReference type="RefSeq" id="WP_245083054.1">
    <property type="nucleotide sequence ID" value="NZ_BSOP01000069.1"/>
</dbReference>
<feature type="region of interest" description="Disordered" evidence="1">
    <location>
        <begin position="42"/>
        <end position="70"/>
    </location>
</feature>
<evidence type="ECO:0000256" key="1">
    <source>
        <dbReference type="SAM" id="MobiDB-lite"/>
    </source>
</evidence>
<accession>A0ABQ5ZUU6</accession>
<evidence type="ECO:0000313" key="3">
    <source>
        <dbReference type="Proteomes" id="UP001156702"/>
    </source>
</evidence>
<organism evidence="2 3">
    <name type="scientific">Shinella yambaruensis</name>
    <dbReference type="NCBI Taxonomy" id="415996"/>
    <lineage>
        <taxon>Bacteria</taxon>
        <taxon>Pseudomonadati</taxon>
        <taxon>Pseudomonadota</taxon>
        <taxon>Alphaproteobacteria</taxon>
        <taxon>Hyphomicrobiales</taxon>
        <taxon>Rhizobiaceae</taxon>
        <taxon>Shinella</taxon>
    </lineage>
</organism>
<protein>
    <recommendedName>
        <fullName evidence="4">Transcriptional regulator</fullName>
    </recommendedName>
</protein>
<proteinExistence type="predicted"/>
<evidence type="ECO:0008006" key="4">
    <source>
        <dbReference type="Google" id="ProtNLM"/>
    </source>
</evidence>
<keyword evidence="3" id="KW-1185">Reference proteome</keyword>
<dbReference type="EMBL" id="BSOP01000069">
    <property type="protein sequence ID" value="GLR55160.1"/>
    <property type="molecule type" value="Genomic_DNA"/>
</dbReference>
<name>A0ABQ5ZUU6_9HYPH</name>
<gene>
    <name evidence="2" type="ORF">GCM10007923_63810</name>
</gene>
<comment type="caution">
    <text evidence="2">The sequence shown here is derived from an EMBL/GenBank/DDBJ whole genome shotgun (WGS) entry which is preliminary data.</text>
</comment>
<dbReference type="Proteomes" id="UP001156702">
    <property type="component" value="Unassembled WGS sequence"/>
</dbReference>
<reference evidence="3" key="1">
    <citation type="journal article" date="2019" name="Int. J. Syst. Evol. Microbiol.">
        <title>The Global Catalogue of Microorganisms (GCM) 10K type strain sequencing project: providing services to taxonomists for standard genome sequencing and annotation.</title>
        <authorList>
            <consortium name="The Broad Institute Genomics Platform"/>
            <consortium name="The Broad Institute Genome Sequencing Center for Infectious Disease"/>
            <person name="Wu L."/>
            <person name="Ma J."/>
        </authorList>
    </citation>
    <scope>NUCLEOTIDE SEQUENCE [LARGE SCALE GENOMIC DNA]</scope>
    <source>
        <strain evidence="3">NBRC 102122</strain>
    </source>
</reference>
<evidence type="ECO:0000313" key="2">
    <source>
        <dbReference type="EMBL" id="GLR55160.1"/>
    </source>
</evidence>